<proteinExistence type="predicted"/>
<name>A0A0F9EYT1_9ZZZZ</name>
<sequence>MVTKAQKEIKDLNQQTLFQKAEIKKRYMDKTLERTSRIRKRFAKKYINYLNQSLSSTLLKGKELALSIKNRLIRDLITMINSLISERINKNYAGYINYLIESIKKIKPNLEKHQDAEFIFNSKDYGYFLSNYSKLENIFKKSVEIHEDPDDFIGGFKVILGGGLISYDFTISNLIEKNIVSIQIEISKIISNIEIKSIEDKFDDFIQIQKNKITEVLRNYDQIQI</sequence>
<dbReference type="EMBL" id="LAZR01025617">
    <property type="protein sequence ID" value="KKL71361.1"/>
    <property type="molecule type" value="Genomic_DNA"/>
</dbReference>
<dbReference type="SUPFAM" id="SSF160527">
    <property type="entry name" value="V-type ATPase subunit E-like"/>
    <property type="match status" value="1"/>
</dbReference>
<organism evidence="1">
    <name type="scientific">marine sediment metagenome</name>
    <dbReference type="NCBI Taxonomy" id="412755"/>
    <lineage>
        <taxon>unclassified sequences</taxon>
        <taxon>metagenomes</taxon>
        <taxon>ecological metagenomes</taxon>
    </lineage>
</organism>
<reference evidence="1" key="1">
    <citation type="journal article" date="2015" name="Nature">
        <title>Complex archaea that bridge the gap between prokaryotes and eukaryotes.</title>
        <authorList>
            <person name="Spang A."/>
            <person name="Saw J.H."/>
            <person name="Jorgensen S.L."/>
            <person name="Zaremba-Niedzwiedzka K."/>
            <person name="Martijn J."/>
            <person name="Lind A.E."/>
            <person name="van Eijk R."/>
            <person name="Schleper C."/>
            <person name="Guy L."/>
            <person name="Ettema T.J."/>
        </authorList>
    </citation>
    <scope>NUCLEOTIDE SEQUENCE</scope>
</reference>
<accession>A0A0F9EYT1</accession>
<gene>
    <name evidence="1" type="ORF">LCGC14_2095680</name>
</gene>
<comment type="caution">
    <text evidence="1">The sequence shown here is derived from an EMBL/GenBank/DDBJ whole genome shotgun (WGS) entry which is preliminary data.</text>
</comment>
<dbReference type="AlphaFoldDB" id="A0A0F9EYT1"/>
<protein>
    <submittedName>
        <fullName evidence="1">Uncharacterized protein</fullName>
    </submittedName>
</protein>
<evidence type="ECO:0000313" key="1">
    <source>
        <dbReference type="EMBL" id="KKL71361.1"/>
    </source>
</evidence>